<name>A0A9N8DYT6_9STRA</name>
<dbReference type="AlphaFoldDB" id="A0A9N8DYT6"/>
<dbReference type="GO" id="GO:0017116">
    <property type="term" value="F:single-stranded DNA helicase activity"/>
    <property type="evidence" value="ECO:0007669"/>
    <property type="project" value="TreeGrafter"/>
</dbReference>
<proteinExistence type="inferred from homology"/>
<dbReference type="GO" id="GO:0005634">
    <property type="term" value="C:nucleus"/>
    <property type="evidence" value="ECO:0007669"/>
    <property type="project" value="UniProtKB-SubCell"/>
</dbReference>
<dbReference type="OrthoDB" id="271325at2759"/>
<dbReference type="EMBL" id="CAICTM010000396">
    <property type="protein sequence ID" value="CAB9509624.1"/>
    <property type="molecule type" value="Genomic_DNA"/>
</dbReference>
<dbReference type="InterPro" id="IPR041562">
    <property type="entry name" value="MCM_lid"/>
</dbReference>
<keyword evidence="2 4" id="KW-0067">ATP-binding</keyword>
<dbReference type="GO" id="GO:0000724">
    <property type="term" value="P:double-strand break repair via homologous recombination"/>
    <property type="evidence" value="ECO:0007669"/>
    <property type="project" value="TreeGrafter"/>
</dbReference>
<evidence type="ECO:0000313" key="7">
    <source>
        <dbReference type="EMBL" id="CAB9509624.1"/>
    </source>
</evidence>
<keyword evidence="7" id="KW-0378">Hydrolase</keyword>
<dbReference type="PANTHER" id="PTHR11630">
    <property type="entry name" value="DNA REPLICATION LICENSING FACTOR MCM FAMILY MEMBER"/>
    <property type="match status" value="1"/>
</dbReference>
<feature type="domain" description="MCM C-terminal AAA(+) ATPase" evidence="6">
    <location>
        <begin position="349"/>
        <end position="611"/>
    </location>
</feature>
<keyword evidence="1 4" id="KW-0547">Nucleotide-binding</keyword>
<keyword evidence="7" id="KW-0347">Helicase</keyword>
<reference evidence="7" key="1">
    <citation type="submission" date="2020-06" db="EMBL/GenBank/DDBJ databases">
        <authorList>
            <consortium name="Plant Systems Biology data submission"/>
        </authorList>
    </citation>
    <scope>NUCLEOTIDE SEQUENCE</scope>
    <source>
        <strain evidence="7">D6</strain>
    </source>
</reference>
<dbReference type="Gene3D" id="2.40.50.140">
    <property type="entry name" value="Nucleic acid-binding proteins"/>
    <property type="match status" value="1"/>
</dbReference>
<dbReference type="InterPro" id="IPR027417">
    <property type="entry name" value="P-loop_NTPase"/>
</dbReference>
<dbReference type="SUPFAM" id="SSF52540">
    <property type="entry name" value="P-loop containing nucleoside triphosphate hydrolases"/>
    <property type="match status" value="1"/>
</dbReference>
<keyword evidence="3 4" id="KW-0238">DNA-binding</keyword>
<dbReference type="PRINTS" id="PR01657">
    <property type="entry name" value="MCMFAMILY"/>
</dbReference>
<dbReference type="GO" id="GO:0005524">
    <property type="term" value="F:ATP binding"/>
    <property type="evidence" value="ECO:0007669"/>
    <property type="project" value="UniProtKB-KW"/>
</dbReference>
<dbReference type="PANTHER" id="PTHR11630:SF48">
    <property type="entry name" value="DNA HELICASE MCM9"/>
    <property type="match status" value="1"/>
</dbReference>
<dbReference type="Gene3D" id="2.20.28.10">
    <property type="match status" value="1"/>
</dbReference>
<comment type="caution">
    <text evidence="7">The sequence shown here is derived from an EMBL/GenBank/DDBJ whole genome shotgun (WGS) entry which is preliminary data.</text>
</comment>
<dbReference type="Proteomes" id="UP001153069">
    <property type="component" value="Unassembled WGS sequence"/>
</dbReference>
<dbReference type="Pfam" id="PF00493">
    <property type="entry name" value="MCM"/>
    <property type="match status" value="1"/>
</dbReference>
<dbReference type="Pfam" id="PF17855">
    <property type="entry name" value="MCM_lid"/>
    <property type="match status" value="1"/>
</dbReference>
<evidence type="ECO:0000259" key="6">
    <source>
        <dbReference type="PROSITE" id="PS50051"/>
    </source>
</evidence>
<evidence type="ECO:0000256" key="2">
    <source>
        <dbReference type="ARBA" id="ARBA00022840"/>
    </source>
</evidence>
<dbReference type="PROSITE" id="PS50051">
    <property type="entry name" value="MCM_2"/>
    <property type="match status" value="1"/>
</dbReference>
<sequence>MFSETWTADRLSRASNQDLGSPQEIEQRFLQHLNASESCKTSLRVLLTSSSNTTRDFSLEVDAFDLLEADPCLGHLLLKYPQLMIGHLERAIVTAQQQLSAQLEAEARQNGIEFAGKVKGLRTSRVHARLVHLPPTCCKMSLAALQASDVGHIVQVSGTVVRATPVFMYESTRTFKCTGKTGCGQEFTVYADLEQRHNALAAPERCMASSGCKGHNFQTVAENTVHTDYQEATIQEAASQLGGGSHVPKSLLIKLQHDLVDRCQPGDEVVIVGLLLPQWQPSIMPNMECAVAMALRAHSIRVVRDNGASAWSRGALDDGNQLGEDIQEDKFRGEFKNFWEHFKDAPIAARDHICKAVCPKLYGMAVVKLALLLTLIGGVCEADDNSEEPTGVTDDSNPAEQHFEPEQFEIFRDSSGTNASTFYGETRPPGMRNSENRSGETVRTRRRGQSHLLLVGDPGTGKSQFLLFAAALCPRSVKTTGVGTTSAGLTCAAVRESGKEFSLEAGALVLADGGVCCIDEFGCIQDQDRTTIHEAMEQQTLSVAKAGIVCKLNCRASIVAVMNPKDCMYDHQAGLSRNTGLGTPLLSRFDVVFTLLDSTDAERDSKVTTTLLNRAIQGGETGNSAGDDTATAEKMWTVEKLRAYVSLVREQFRPTMSDEAAILLELHYEKSRSSQNTTMPVTVRFLESLIRLAQAHARLMFRKTVELDDAVAVVCIVECTAFGRETFAEHMDSGDHLYRDPMNVVFSDTPDSDFQQLKSIILQRYGIHDPRQM</sequence>
<dbReference type="GO" id="GO:0016787">
    <property type="term" value="F:hydrolase activity"/>
    <property type="evidence" value="ECO:0007669"/>
    <property type="project" value="UniProtKB-KW"/>
</dbReference>
<dbReference type="Pfam" id="PF17207">
    <property type="entry name" value="MCM_OB"/>
    <property type="match status" value="1"/>
</dbReference>
<evidence type="ECO:0000256" key="4">
    <source>
        <dbReference type="RuleBase" id="RU004070"/>
    </source>
</evidence>
<comment type="similarity">
    <text evidence="4">Belongs to the MCM family.</text>
</comment>
<protein>
    <submittedName>
        <fullName evidence="7">Helicase MCM9</fullName>
    </submittedName>
</protein>
<accession>A0A9N8DYT6</accession>
<evidence type="ECO:0000256" key="3">
    <source>
        <dbReference type="ARBA" id="ARBA00023125"/>
    </source>
</evidence>
<keyword evidence="8" id="KW-1185">Reference proteome</keyword>
<dbReference type="Gene3D" id="3.40.50.300">
    <property type="entry name" value="P-loop containing nucleotide triphosphate hydrolases"/>
    <property type="match status" value="1"/>
</dbReference>
<evidence type="ECO:0000256" key="1">
    <source>
        <dbReference type="ARBA" id="ARBA00022741"/>
    </source>
</evidence>
<gene>
    <name evidence="7" type="ORF">SEMRO_397_G134560.1</name>
</gene>
<dbReference type="SMART" id="SM00350">
    <property type="entry name" value="MCM"/>
    <property type="match status" value="1"/>
</dbReference>
<feature type="compositionally biased region" description="Basic and acidic residues" evidence="5">
    <location>
        <begin position="434"/>
        <end position="443"/>
    </location>
</feature>
<dbReference type="GO" id="GO:0003697">
    <property type="term" value="F:single-stranded DNA binding"/>
    <property type="evidence" value="ECO:0007669"/>
    <property type="project" value="TreeGrafter"/>
</dbReference>
<organism evidence="7 8">
    <name type="scientific">Seminavis robusta</name>
    <dbReference type="NCBI Taxonomy" id="568900"/>
    <lineage>
        <taxon>Eukaryota</taxon>
        <taxon>Sar</taxon>
        <taxon>Stramenopiles</taxon>
        <taxon>Ochrophyta</taxon>
        <taxon>Bacillariophyta</taxon>
        <taxon>Bacillariophyceae</taxon>
        <taxon>Bacillariophycidae</taxon>
        <taxon>Naviculales</taxon>
        <taxon>Naviculaceae</taxon>
        <taxon>Seminavis</taxon>
    </lineage>
</organism>
<dbReference type="SMART" id="SM00382">
    <property type="entry name" value="AAA"/>
    <property type="match status" value="1"/>
</dbReference>
<dbReference type="GO" id="GO:0042555">
    <property type="term" value="C:MCM complex"/>
    <property type="evidence" value="ECO:0007669"/>
    <property type="project" value="TreeGrafter"/>
</dbReference>
<dbReference type="InterPro" id="IPR033762">
    <property type="entry name" value="MCM_OB"/>
</dbReference>
<dbReference type="InterPro" id="IPR001208">
    <property type="entry name" value="MCM_dom"/>
</dbReference>
<feature type="region of interest" description="Disordered" evidence="5">
    <location>
        <begin position="417"/>
        <end position="449"/>
    </location>
</feature>
<evidence type="ECO:0000313" key="8">
    <source>
        <dbReference type="Proteomes" id="UP001153069"/>
    </source>
</evidence>
<dbReference type="InterPro" id="IPR003593">
    <property type="entry name" value="AAA+_ATPase"/>
</dbReference>
<dbReference type="InterPro" id="IPR031327">
    <property type="entry name" value="MCM"/>
</dbReference>
<evidence type="ECO:0000256" key="5">
    <source>
        <dbReference type="SAM" id="MobiDB-lite"/>
    </source>
</evidence>
<dbReference type="InterPro" id="IPR012340">
    <property type="entry name" value="NA-bd_OB-fold"/>
</dbReference>
<dbReference type="SUPFAM" id="SSF50249">
    <property type="entry name" value="Nucleic acid-binding proteins"/>
    <property type="match status" value="1"/>
</dbReference>